<dbReference type="Proteomes" id="UP001595880">
    <property type="component" value="Unassembled WGS sequence"/>
</dbReference>
<sequence>MDVQVNVAFCVKNLAKGTEQVRQELIKDPDFRVAEYGCTSFCGICRNYFVAIVNGNPVTADSPDELVDEVYAYVDEVIFKDR</sequence>
<accession>A0ABV8VRR0</accession>
<reference evidence="2" key="1">
    <citation type="journal article" date="2019" name="Int. J. Syst. Evol. Microbiol.">
        <title>The Global Catalogue of Microorganisms (GCM) 10K type strain sequencing project: providing services to taxonomists for standard genome sequencing and annotation.</title>
        <authorList>
            <consortium name="The Broad Institute Genomics Platform"/>
            <consortium name="The Broad Institute Genome Sequencing Center for Infectious Disease"/>
            <person name="Wu L."/>
            <person name="Ma J."/>
        </authorList>
    </citation>
    <scope>NUCLEOTIDE SEQUENCE [LARGE SCALE GENOMIC DNA]</scope>
    <source>
        <strain evidence="2">KACC 14058</strain>
    </source>
</reference>
<evidence type="ECO:0000313" key="1">
    <source>
        <dbReference type="EMBL" id="MFC4387157.1"/>
    </source>
</evidence>
<comment type="caution">
    <text evidence="1">The sequence shown here is derived from an EMBL/GenBank/DDBJ whole genome shotgun (WGS) entry which is preliminary data.</text>
</comment>
<dbReference type="EMBL" id="JBHSDV010000001">
    <property type="protein sequence ID" value="MFC4387157.1"/>
    <property type="molecule type" value="Genomic_DNA"/>
</dbReference>
<keyword evidence="2" id="KW-1185">Reference proteome</keyword>
<protein>
    <submittedName>
        <fullName evidence="1">DUF1450 domain-containing protein</fullName>
    </submittedName>
</protein>
<proteinExistence type="predicted"/>
<dbReference type="Pfam" id="PF07293">
    <property type="entry name" value="DUF1450"/>
    <property type="match status" value="1"/>
</dbReference>
<name>A0ABV8VRR0_9BACI</name>
<gene>
    <name evidence="1" type="ORF">ACFOZ1_04970</name>
</gene>
<evidence type="ECO:0000313" key="2">
    <source>
        <dbReference type="Proteomes" id="UP001595880"/>
    </source>
</evidence>
<dbReference type="RefSeq" id="WP_390196584.1">
    <property type="nucleotide sequence ID" value="NZ_JBHSDV010000001.1"/>
</dbReference>
<dbReference type="InterPro" id="IPR009910">
    <property type="entry name" value="DUF1450"/>
</dbReference>
<organism evidence="1 2">
    <name type="scientific">Gracilibacillus marinus</name>
    <dbReference type="NCBI Taxonomy" id="630535"/>
    <lineage>
        <taxon>Bacteria</taxon>
        <taxon>Bacillati</taxon>
        <taxon>Bacillota</taxon>
        <taxon>Bacilli</taxon>
        <taxon>Bacillales</taxon>
        <taxon>Bacillaceae</taxon>
        <taxon>Gracilibacillus</taxon>
    </lineage>
</organism>